<evidence type="ECO:0000256" key="4">
    <source>
        <dbReference type="ARBA" id="ARBA00023136"/>
    </source>
</evidence>
<comment type="subcellular location">
    <subcellularLocation>
        <location evidence="1">Cell outer membrane</location>
    </subcellularLocation>
</comment>
<dbReference type="GO" id="GO:0009279">
    <property type="term" value="C:cell outer membrane"/>
    <property type="evidence" value="ECO:0007669"/>
    <property type="project" value="UniProtKB-SubCell"/>
</dbReference>
<dbReference type="InterPro" id="IPR051906">
    <property type="entry name" value="TolC-like"/>
</dbReference>
<dbReference type="GO" id="GO:0015288">
    <property type="term" value="F:porin activity"/>
    <property type="evidence" value="ECO:0007669"/>
    <property type="project" value="TreeGrafter"/>
</dbReference>
<keyword evidence="5" id="KW-0998">Cell outer membrane</keyword>
<sequence>MRGIIITMLLLQAWSIVAQNFEPYYQAAAANHPQLKAVFNQYYAIKEQVTQVKLPPPSAALGLFILPVETRLGAQRFKVGVSQMFPAFGALKAQKSLIHQKARVALQEAEIIRNELYFSLRNIWYQTAEVQAMIAVEKESIKLLETMERLALQKIEVGKASLAEVYRLKLKINERKGNLDLLNNKLPALRLAFNLLIKEDALEMPSMGDTIALRTLTYPKDSLVKWIQQQNPKLESLDLKQELALKKMNWQKTKNRPTYGLGLDYVFLTKRTDLDPPQNGQGVLMPMFRISVPIYKDQNQARLKEVAFELLALEDQKEQTSDVLTLELERALAAYQAAKIQVKLYQEQINFSQKTVRLLLTNYSVDNKGFEDLLNVEDLLLKYQKMLLRASIAQNTALIQIEKLFAQPLFN</sequence>
<keyword evidence="2" id="KW-1134">Transmembrane beta strand</keyword>
<dbReference type="Gene3D" id="1.20.1600.10">
    <property type="entry name" value="Outer membrane efflux proteins (OEP)"/>
    <property type="match status" value="1"/>
</dbReference>
<organism evidence="6 7">
    <name type="scientific">Aureispira anguillae</name>
    <dbReference type="NCBI Taxonomy" id="2864201"/>
    <lineage>
        <taxon>Bacteria</taxon>
        <taxon>Pseudomonadati</taxon>
        <taxon>Bacteroidota</taxon>
        <taxon>Saprospiria</taxon>
        <taxon>Saprospirales</taxon>
        <taxon>Saprospiraceae</taxon>
        <taxon>Aureispira</taxon>
    </lineage>
</organism>
<dbReference type="Proteomes" id="UP001060919">
    <property type="component" value="Chromosome"/>
</dbReference>
<evidence type="ECO:0000313" key="6">
    <source>
        <dbReference type="EMBL" id="BDS09433.1"/>
    </source>
</evidence>
<reference evidence="6" key="1">
    <citation type="submission" date="2022-09" db="EMBL/GenBank/DDBJ databases">
        <title>Aureispira anguillicida sp. nov., isolated from Leptocephalus of Japanese eel Anguilla japonica.</title>
        <authorList>
            <person name="Yuasa K."/>
            <person name="Mekata T."/>
            <person name="Ikunari K."/>
        </authorList>
    </citation>
    <scope>NUCLEOTIDE SEQUENCE</scope>
    <source>
        <strain evidence="6">EL160426</strain>
    </source>
</reference>
<dbReference type="SUPFAM" id="SSF56954">
    <property type="entry name" value="Outer membrane efflux proteins (OEP)"/>
    <property type="match status" value="1"/>
</dbReference>
<dbReference type="GO" id="GO:1990281">
    <property type="term" value="C:efflux pump complex"/>
    <property type="evidence" value="ECO:0007669"/>
    <property type="project" value="TreeGrafter"/>
</dbReference>
<gene>
    <name evidence="6" type="ORF">AsAng_0001310</name>
</gene>
<protein>
    <submittedName>
        <fullName evidence="6">TolC family protein</fullName>
    </submittedName>
</protein>
<keyword evidence="7" id="KW-1185">Reference proteome</keyword>
<keyword evidence="4" id="KW-0472">Membrane</keyword>
<dbReference type="AlphaFoldDB" id="A0A915VJZ3"/>
<name>A0A915VJZ3_9BACT</name>
<evidence type="ECO:0000313" key="7">
    <source>
        <dbReference type="Proteomes" id="UP001060919"/>
    </source>
</evidence>
<dbReference type="GO" id="GO:0015562">
    <property type="term" value="F:efflux transmembrane transporter activity"/>
    <property type="evidence" value="ECO:0007669"/>
    <property type="project" value="InterPro"/>
</dbReference>
<dbReference type="PANTHER" id="PTHR30026:SF20">
    <property type="entry name" value="OUTER MEMBRANE PROTEIN TOLC"/>
    <property type="match status" value="1"/>
</dbReference>
<proteinExistence type="predicted"/>
<keyword evidence="3" id="KW-0812">Transmembrane</keyword>
<dbReference type="KEGG" id="aup:AsAng_0001310"/>
<dbReference type="PANTHER" id="PTHR30026">
    <property type="entry name" value="OUTER MEMBRANE PROTEIN TOLC"/>
    <property type="match status" value="1"/>
</dbReference>
<dbReference type="RefSeq" id="WP_264790825.1">
    <property type="nucleotide sequence ID" value="NZ_AP026867.1"/>
</dbReference>
<evidence type="ECO:0000256" key="5">
    <source>
        <dbReference type="ARBA" id="ARBA00023237"/>
    </source>
</evidence>
<accession>A0A915VJZ3</accession>
<dbReference type="EMBL" id="AP026867">
    <property type="protein sequence ID" value="BDS09433.1"/>
    <property type="molecule type" value="Genomic_DNA"/>
</dbReference>
<evidence type="ECO:0000256" key="3">
    <source>
        <dbReference type="ARBA" id="ARBA00022692"/>
    </source>
</evidence>
<evidence type="ECO:0000256" key="1">
    <source>
        <dbReference type="ARBA" id="ARBA00004442"/>
    </source>
</evidence>
<evidence type="ECO:0000256" key="2">
    <source>
        <dbReference type="ARBA" id="ARBA00022452"/>
    </source>
</evidence>